<organism evidence="1 2">
    <name type="scientific">Acaulospora colombiana</name>
    <dbReference type="NCBI Taxonomy" id="27376"/>
    <lineage>
        <taxon>Eukaryota</taxon>
        <taxon>Fungi</taxon>
        <taxon>Fungi incertae sedis</taxon>
        <taxon>Mucoromycota</taxon>
        <taxon>Glomeromycotina</taxon>
        <taxon>Glomeromycetes</taxon>
        <taxon>Diversisporales</taxon>
        <taxon>Acaulosporaceae</taxon>
        <taxon>Acaulospora</taxon>
    </lineage>
</organism>
<dbReference type="Proteomes" id="UP000789525">
    <property type="component" value="Unassembled WGS sequence"/>
</dbReference>
<evidence type="ECO:0000313" key="2">
    <source>
        <dbReference type="Proteomes" id="UP000789525"/>
    </source>
</evidence>
<name>A0ACA9NV59_9GLOM</name>
<evidence type="ECO:0000313" key="1">
    <source>
        <dbReference type="EMBL" id="CAG8676607.1"/>
    </source>
</evidence>
<keyword evidence="2" id="KW-1185">Reference proteome</keyword>
<dbReference type="EMBL" id="CAJVPT010025798">
    <property type="protein sequence ID" value="CAG8676607.1"/>
    <property type="molecule type" value="Genomic_DNA"/>
</dbReference>
<accession>A0ACA9NV59</accession>
<proteinExistence type="predicted"/>
<protein>
    <submittedName>
        <fullName evidence="1">687_t:CDS:1</fullName>
    </submittedName>
</protein>
<gene>
    <name evidence="1" type="ORF">ACOLOM_LOCUS9163</name>
</gene>
<feature type="non-terminal residue" evidence="1">
    <location>
        <position position="269"/>
    </location>
</feature>
<sequence length="269" mass="30215">MSPFPESKHSLAKPVDAPRQNQVFEGKVSVKAPNKLSNKTQAFTPSKEQDDIVKACATSNVMVSARPGSGKTTTIKAILQDNPSTSMVVITYSKRLQVDTLNKLMPYGFEEDDKVLLDLRQKNARPTWRSTVDLVVLDEVQDMNENLYWLTCAFLATVSRNQENPPRLLCLGDPNQAIYEFKGADSRYLQLAEDAFKDVNPYPWEKLSLPKSFRLSHQTAAFVNTLITGTEKIEGSHDGPMPIYLHADLDDAESLLKKVRPLIEQYTPE</sequence>
<reference evidence="1" key="1">
    <citation type="submission" date="2021-06" db="EMBL/GenBank/DDBJ databases">
        <authorList>
            <person name="Kallberg Y."/>
            <person name="Tangrot J."/>
            <person name="Rosling A."/>
        </authorList>
    </citation>
    <scope>NUCLEOTIDE SEQUENCE</scope>
    <source>
        <strain evidence="1">CL356</strain>
    </source>
</reference>
<comment type="caution">
    <text evidence="1">The sequence shown here is derived from an EMBL/GenBank/DDBJ whole genome shotgun (WGS) entry which is preliminary data.</text>
</comment>